<sequence length="87" mass="9424">MSARCTGAVSVTSTNVRSFLGLPWLNQVAPWLPLPSRTPSGVAPLPALIHQPLGIRQIDRNLTPQVWTAKALTLSVFLRGIVPIDSR</sequence>
<reference evidence="1 2" key="1">
    <citation type="submission" date="2020-08" db="EMBL/GenBank/DDBJ databases">
        <title>Genomic Encyclopedia of Type Strains, Phase IV (KMG-IV): sequencing the most valuable type-strain genomes for metagenomic binning, comparative biology and taxonomic classification.</title>
        <authorList>
            <person name="Goeker M."/>
        </authorList>
    </citation>
    <scope>NUCLEOTIDE SEQUENCE [LARGE SCALE GENOMIC DNA]</scope>
    <source>
        <strain evidence="1 2">DSM 100044</strain>
    </source>
</reference>
<evidence type="ECO:0000313" key="2">
    <source>
        <dbReference type="Proteomes" id="UP000546200"/>
    </source>
</evidence>
<comment type="caution">
    <text evidence="1">The sequence shown here is derived from an EMBL/GenBank/DDBJ whole genome shotgun (WGS) entry which is preliminary data.</text>
</comment>
<evidence type="ECO:0000313" key="1">
    <source>
        <dbReference type="EMBL" id="MBB5714159.1"/>
    </source>
</evidence>
<organism evidence="1 2">
    <name type="scientific">Sphingomonas aerophila</name>
    <dbReference type="NCBI Taxonomy" id="1344948"/>
    <lineage>
        <taxon>Bacteria</taxon>
        <taxon>Pseudomonadati</taxon>
        <taxon>Pseudomonadota</taxon>
        <taxon>Alphaproteobacteria</taxon>
        <taxon>Sphingomonadales</taxon>
        <taxon>Sphingomonadaceae</taxon>
        <taxon>Sphingomonas</taxon>
    </lineage>
</organism>
<dbReference type="Proteomes" id="UP000546200">
    <property type="component" value="Unassembled WGS sequence"/>
</dbReference>
<keyword evidence="2" id="KW-1185">Reference proteome</keyword>
<protein>
    <submittedName>
        <fullName evidence="1">Uncharacterized protein</fullName>
    </submittedName>
</protein>
<name>A0A7W9BBG8_9SPHN</name>
<dbReference type="AlphaFoldDB" id="A0A7W9BBG8"/>
<gene>
    <name evidence="1" type="ORF">FHS94_000982</name>
</gene>
<accession>A0A7W9BBG8</accession>
<dbReference type="EMBL" id="JACIJK010000002">
    <property type="protein sequence ID" value="MBB5714159.1"/>
    <property type="molecule type" value="Genomic_DNA"/>
</dbReference>
<proteinExistence type="predicted"/>